<dbReference type="EMBL" id="CADCTR010000254">
    <property type="protein sequence ID" value="CAA9228571.1"/>
    <property type="molecule type" value="Genomic_DNA"/>
</dbReference>
<proteinExistence type="predicted"/>
<evidence type="ECO:0000313" key="2">
    <source>
        <dbReference type="EMBL" id="CAA9228571.1"/>
    </source>
</evidence>
<protein>
    <submittedName>
        <fullName evidence="2">Uncharacterized protein</fullName>
    </submittedName>
</protein>
<evidence type="ECO:0000256" key="1">
    <source>
        <dbReference type="SAM" id="MobiDB-lite"/>
    </source>
</evidence>
<sequence length="37" mass="3958">MGGKGVQNREDETLGGLTLTSPTSQSVFRLSMGFEAR</sequence>
<dbReference type="AlphaFoldDB" id="A0A6J4HNN7"/>
<accession>A0A6J4HNN7</accession>
<feature type="region of interest" description="Disordered" evidence="1">
    <location>
        <begin position="1"/>
        <end position="22"/>
    </location>
</feature>
<name>A0A6J4HNN7_9CHLR</name>
<reference evidence="2" key="1">
    <citation type="submission" date="2020-02" db="EMBL/GenBank/DDBJ databases">
        <authorList>
            <person name="Meier V. D."/>
        </authorList>
    </citation>
    <scope>NUCLEOTIDE SEQUENCE</scope>
    <source>
        <strain evidence="2">AVDCRST_MAG93</strain>
    </source>
</reference>
<gene>
    <name evidence="2" type="ORF">AVDCRST_MAG93-782</name>
</gene>
<organism evidence="2">
    <name type="scientific">uncultured Chloroflexia bacterium</name>
    <dbReference type="NCBI Taxonomy" id="1672391"/>
    <lineage>
        <taxon>Bacteria</taxon>
        <taxon>Bacillati</taxon>
        <taxon>Chloroflexota</taxon>
        <taxon>Chloroflexia</taxon>
        <taxon>environmental samples</taxon>
    </lineage>
</organism>